<dbReference type="AlphaFoldDB" id="A0A2C4Q881"/>
<accession>A0A2C4Q881</accession>
<evidence type="ECO:0000313" key="2">
    <source>
        <dbReference type="Proteomes" id="UP000225997"/>
    </source>
</evidence>
<dbReference type="Proteomes" id="UP000225997">
    <property type="component" value="Unassembled WGS sequence"/>
</dbReference>
<dbReference type="RefSeq" id="WP_100064040.1">
    <property type="nucleotide sequence ID" value="NZ_NUSQ01000170.1"/>
</dbReference>
<organism evidence="1 2">
    <name type="scientific">Bacillus toyonensis</name>
    <dbReference type="NCBI Taxonomy" id="155322"/>
    <lineage>
        <taxon>Bacteria</taxon>
        <taxon>Bacillati</taxon>
        <taxon>Bacillota</taxon>
        <taxon>Bacilli</taxon>
        <taxon>Bacillales</taxon>
        <taxon>Bacillaceae</taxon>
        <taxon>Bacillus</taxon>
        <taxon>Bacillus cereus group</taxon>
    </lineage>
</organism>
<comment type="caution">
    <text evidence="1">The sequence shown here is derived from an EMBL/GenBank/DDBJ whole genome shotgun (WGS) entry which is preliminary data.</text>
</comment>
<evidence type="ECO:0000313" key="1">
    <source>
        <dbReference type="EMBL" id="PHD61236.1"/>
    </source>
</evidence>
<sequence>MGFTLDFNEVFESNGRIADGNYEVVINQCNEDATPGGAEFIQFDLIIRNDVEQAYKNCHIFHRVWKAKDTGKYNMKTFNTIGKSCQLQNGKSYKSLEELLNDFILKTVMVTVKNEQSEYNGKTYDNTNVKNWSPSKVTGPLNHAFKSDSKNQTFSEMQKSGMTIKDEDLPF</sequence>
<evidence type="ECO:0008006" key="3">
    <source>
        <dbReference type="Google" id="ProtNLM"/>
    </source>
</evidence>
<dbReference type="InterPro" id="IPR007731">
    <property type="entry name" value="DUF669"/>
</dbReference>
<protein>
    <recommendedName>
        <fullName evidence="3">DUF669 domain-containing protein</fullName>
    </recommendedName>
</protein>
<name>A0A2C4Q881_9BACI</name>
<dbReference type="EMBL" id="NUSQ01000170">
    <property type="protein sequence ID" value="PHD61236.1"/>
    <property type="molecule type" value="Genomic_DNA"/>
</dbReference>
<proteinExistence type="predicted"/>
<gene>
    <name evidence="1" type="ORF">COF40_26535</name>
</gene>
<dbReference type="Pfam" id="PF05037">
    <property type="entry name" value="DUF669"/>
    <property type="match status" value="1"/>
</dbReference>
<reference evidence="1 2" key="1">
    <citation type="submission" date="2017-09" db="EMBL/GenBank/DDBJ databases">
        <title>Large-scale bioinformatics analysis of Bacillus genomes uncovers conserved roles of natural products in bacterial physiology.</title>
        <authorList>
            <consortium name="Agbiome Team Llc"/>
            <person name="Bleich R.M."/>
            <person name="Grubbs K.J."/>
            <person name="Santa Maria K.C."/>
            <person name="Allen S.E."/>
            <person name="Farag S."/>
            <person name="Shank E.A."/>
            <person name="Bowers A."/>
        </authorList>
    </citation>
    <scope>NUCLEOTIDE SEQUENCE [LARGE SCALE GENOMIC DNA]</scope>
    <source>
        <strain evidence="1 2">AFS044250</strain>
    </source>
</reference>